<organism evidence="1 2">
    <name type="scientific">Clavelina lepadiformis</name>
    <name type="common">Light-bulb sea squirt</name>
    <name type="synonym">Ascidia lepadiformis</name>
    <dbReference type="NCBI Taxonomy" id="159417"/>
    <lineage>
        <taxon>Eukaryota</taxon>
        <taxon>Metazoa</taxon>
        <taxon>Chordata</taxon>
        <taxon>Tunicata</taxon>
        <taxon>Ascidiacea</taxon>
        <taxon>Aplousobranchia</taxon>
        <taxon>Clavelinidae</taxon>
        <taxon>Clavelina</taxon>
    </lineage>
</organism>
<dbReference type="PANTHER" id="PTHR47456">
    <property type="entry name" value="PHD-TYPE DOMAIN-CONTAINING PROTEIN"/>
    <property type="match status" value="1"/>
</dbReference>
<dbReference type="EMBL" id="CAWYQH010000141">
    <property type="protein sequence ID" value="CAK8694184.1"/>
    <property type="molecule type" value="Genomic_DNA"/>
</dbReference>
<dbReference type="InterPro" id="IPR029309">
    <property type="entry name" value="CaRF"/>
</dbReference>
<keyword evidence="2" id="KW-1185">Reference proteome</keyword>
<evidence type="ECO:0000313" key="1">
    <source>
        <dbReference type="EMBL" id="CAK8694184.1"/>
    </source>
</evidence>
<accession>A0ABP0GU26</accession>
<evidence type="ECO:0000313" key="2">
    <source>
        <dbReference type="Proteomes" id="UP001642483"/>
    </source>
</evidence>
<gene>
    <name evidence="1" type="ORF">CVLEPA_LOCUS27576</name>
</gene>
<dbReference type="Pfam" id="PF15299">
    <property type="entry name" value="ALS2CR8"/>
    <property type="match status" value="1"/>
</dbReference>
<reference evidence="1 2" key="1">
    <citation type="submission" date="2024-02" db="EMBL/GenBank/DDBJ databases">
        <authorList>
            <person name="Daric V."/>
            <person name="Darras S."/>
        </authorList>
    </citation>
    <scope>NUCLEOTIDE SEQUENCE [LARGE SCALE GENOMIC DNA]</scope>
</reference>
<protein>
    <submittedName>
        <fullName evidence="1">Uncharacterized protein</fullName>
    </submittedName>
</protein>
<dbReference type="Proteomes" id="UP001642483">
    <property type="component" value="Unassembled WGS sequence"/>
</dbReference>
<name>A0ABP0GU26_CLALP</name>
<sequence length="342" mass="39972">MPLHRFSTLREAEEFFTFYQRETVTAWRVYCVDKRLAKTGTIRELQNNKIRVQWSLTVGKGVSVEFDGIPFVFVGAKRWMCHMGKDVDIRKKEKLRALSQQRRLVDASFRPRQKWQSSKKIDCPAMAYLTHIIKFPGYELMMDDMDKIRAKRQVAVTLRHDILSEKEMQIQHQYIIKVPECNSHVGHMTREVDISPRSSLKYEIAHAGSYSSDRLSKGDESDSQLDSGDQKILVEVLNGPKRPRKRTLKQIVVKPKKRRHIQRLSTYRYRCVTKWKAIQDDVYRIDNEDVLIDFEESLNKLHENLLKKEIEAHCSNPVTVEVQQTMADEESGLLSANAMFIT</sequence>
<proteinExistence type="predicted"/>
<comment type="caution">
    <text evidence="1">The sequence shown here is derived from an EMBL/GenBank/DDBJ whole genome shotgun (WGS) entry which is preliminary data.</text>
</comment>
<dbReference type="PANTHER" id="PTHR47456:SF6">
    <property type="entry name" value="SI:DKEY-31C13.1"/>
    <property type="match status" value="1"/>
</dbReference>